<evidence type="ECO:0000256" key="1">
    <source>
        <dbReference type="RuleBase" id="RU366020"/>
    </source>
</evidence>
<keyword evidence="1" id="KW-0479">Metal-binding</keyword>
<dbReference type="EC" id="3.1.3.16" evidence="1"/>
<comment type="caution">
    <text evidence="4">The sequence shown here is derived from an EMBL/GenBank/DDBJ whole genome shotgun (WGS) entry which is preliminary data.</text>
</comment>
<evidence type="ECO:0000256" key="2">
    <source>
        <dbReference type="SAM" id="MobiDB-lite"/>
    </source>
</evidence>
<reference evidence="4" key="2">
    <citation type="submission" date="2020-11" db="EMBL/GenBank/DDBJ databases">
        <authorList>
            <person name="Cecchin M."/>
            <person name="Marcolungo L."/>
            <person name="Rossato M."/>
            <person name="Girolomoni L."/>
            <person name="Cosentino E."/>
            <person name="Cuine S."/>
            <person name="Li-Beisson Y."/>
            <person name="Delledonne M."/>
            <person name="Ballottari M."/>
        </authorList>
    </citation>
    <scope>NUCLEOTIDE SEQUENCE</scope>
    <source>
        <strain evidence="4">211/11P</strain>
        <tissue evidence="4">Whole cell</tissue>
    </source>
</reference>
<dbReference type="InterPro" id="IPR039123">
    <property type="entry name" value="PPTC7"/>
</dbReference>
<dbReference type="EMBL" id="SIDB01000012">
    <property type="protein sequence ID" value="KAI3425069.1"/>
    <property type="molecule type" value="Genomic_DNA"/>
</dbReference>
<keyword evidence="1" id="KW-0460">Magnesium</keyword>
<dbReference type="InterPro" id="IPR001932">
    <property type="entry name" value="PPM-type_phosphatase-like_dom"/>
</dbReference>
<comment type="similarity">
    <text evidence="1">Belongs to the PP2C family.</text>
</comment>
<reference evidence="4" key="1">
    <citation type="journal article" date="2019" name="Plant J.">
        <title>Chlorella vulgaris genome assembly and annotation reveals the molecular basis for metabolic acclimation to high light conditions.</title>
        <authorList>
            <person name="Cecchin M."/>
            <person name="Marcolungo L."/>
            <person name="Rossato M."/>
            <person name="Girolomoni L."/>
            <person name="Cosentino E."/>
            <person name="Cuine S."/>
            <person name="Li-Beisson Y."/>
            <person name="Delledonne M."/>
            <person name="Ballottari M."/>
        </authorList>
    </citation>
    <scope>NUCLEOTIDE SEQUENCE</scope>
    <source>
        <strain evidence="4">211/11P</strain>
    </source>
</reference>
<evidence type="ECO:0000313" key="5">
    <source>
        <dbReference type="Proteomes" id="UP001055712"/>
    </source>
</evidence>
<comment type="catalytic activity">
    <reaction evidence="1">
        <text>O-phospho-L-threonyl-[protein] + H2O = L-threonyl-[protein] + phosphate</text>
        <dbReference type="Rhea" id="RHEA:47004"/>
        <dbReference type="Rhea" id="RHEA-COMP:11060"/>
        <dbReference type="Rhea" id="RHEA-COMP:11605"/>
        <dbReference type="ChEBI" id="CHEBI:15377"/>
        <dbReference type="ChEBI" id="CHEBI:30013"/>
        <dbReference type="ChEBI" id="CHEBI:43474"/>
        <dbReference type="ChEBI" id="CHEBI:61977"/>
        <dbReference type="EC" id="3.1.3.16"/>
    </reaction>
</comment>
<feature type="compositionally biased region" description="Low complexity" evidence="2">
    <location>
        <begin position="338"/>
        <end position="348"/>
    </location>
</feature>
<dbReference type="PANTHER" id="PTHR12320">
    <property type="entry name" value="PROTEIN PHOSPHATASE 2C"/>
    <property type="match status" value="1"/>
</dbReference>
<keyword evidence="1" id="KW-0378">Hydrolase</keyword>
<accession>A0A9D4TGM7</accession>
<evidence type="ECO:0000313" key="4">
    <source>
        <dbReference type="EMBL" id="KAI3425069.1"/>
    </source>
</evidence>
<protein>
    <recommendedName>
        <fullName evidence="1">Protein phosphatase</fullName>
        <ecNumber evidence="1">3.1.3.16</ecNumber>
    </recommendedName>
</protein>
<organism evidence="4 5">
    <name type="scientific">Chlorella vulgaris</name>
    <name type="common">Green alga</name>
    <dbReference type="NCBI Taxonomy" id="3077"/>
    <lineage>
        <taxon>Eukaryota</taxon>
        <taxon>Viridiplantae</taxon>
        <taxon>Chlorophyta</taxon>
        <taxon>core chlorophytes</taxon>
        <taxon>Trebouxiophyceae</taxon>
        <taxon>Chlorellales</taxon>
        <taxon>Chlorellaceae</taxon>
        <taxon>Chlorella clade</taxon>
        <taxon>Chlorella</taxon>
    </lineage>
</organism>
<dbReference type="GO" id="GO:0046872">
    <property type="term" value="F:metal ion binding"/>
    <property type="evidence" value="ECO:0007669"/>
    <property type="project" value="UniProtKB-UniRule"/>
</dbReference>
<dbReference type="AlphaFoldDB" id="A0A9D4TGM7"/>
<dbReference type="OrthoDB" id="60843at2759"/>
<comment type="cofactor">
    <cofactor evidence="1">
        <name>Mg(2+)</name>
        <dbReference type="ChEBI" id="CHEBI:18420"/>
    </cofactor>
</comment>
<name>A0A9D4TGM7_CHLVU</name>
<keyword evidence="1" id="KW-0904">Protein phosphatase</keyword>
<dbReference type="PROSITE" id="PS51746">
    <property type="entry name" value="PPM_2"/>
    <property type="match status" value="1"/>
</dbReference>
<dbReference type="Gene3D" id="3.60.40.10">
    <property type="entry name" value="PPM-type phosphatase domain"/>
    <property type="match status" value="1"/>
</dbReference>
<keyword evidence="5" id="KW-1185">Reference proteome</keyword>
<feature type="domain" description="PPM-type phosphatase" evidence="3">
    <location>
        <begin position="89"/>
        <end position="327"/>
    </location>
</feature>
<comment type="cofactor">
    <cofactor evidence="1">
        <name>Mn(2+)</name>
        <dbReference type="ChEBI" id="CHEBI:29035"/>
    </cofactor>
</comment>
<dbReference type="SUPFAM" id="SSF81606">
    <property type="entry name" value="PP2C-like"/>
    <property type="match status" value="1"/>
</dbReference>
<evidence type="ECO:0000259" key="3">
    <source>
        <dbReference type="PROSITE" id="PS51746"/>
    </source>
</evidence>
<dbReference type="SMART" id="SM00331">
    <property type="entry name" value="PP2C_SIG"/>
    <property type="match status" value="1"/>
</dbReference>
<dbReference type="GO" id="GO:0004722">
    <property type="term" value="F:protein serine/threonine phosphatase activity"/>
    <property type="evidence" value="ECO:0007669"/>
    <property type="project" value="UniProtKB-EC"/>
</dbReference>
<keyword evidence="1" id="KW-0464">Manganese</keyword>
<gene>
    <name evidence="4" type="ORF">D9Q98_008446</name>
</gene>
<dbReference type="PANTHER" id="PTHR12320:SF1">
    <property type="entry name" value="PROTEIN PHOSPHATASE PTC7 HOMOLOG"/>
    <property type="match status" value="1"/>
</dbReference>
<proteinExistence type="inferred from homology"/>
<dbReference type="SMART" id="SM00332">
    <property type="entry name" value="PP2Cc"/>
    <property type="match status" value="1"/>
</dbReference>
<comment type="catalytic activity">
    <reaction evidence="1">
        <text>O-phospho-L-seryl-[protein] + H2O = L-seryl-[protein] + phosphate</text>
        <dbReference type="Rhea" id="RHEA:20629"/>
        <dbReference type="Rhea" id="RHEA-COMP:9863"/>
        <dbReference type="Rhea" id="RHEA-COMP:11604"/>
        <dbReference type="ChEBI" id="CHEBI:15377"/>
        <dbReference type="ChEBI" id="CHEBI:29999"/>
        <dbReference type="ChEBI" id="CHEBI:43474"/>
        <dbReference type="ChEBI" id="CHEBI:83421"/>
        <dbReference type="EC" id="3.1.3.16"/>
    </reaction>
</comment>
<dbReference type="InterPro" id="IPR036457">
    <property type="entry name" value="PPM-type-like_dom_sf"/>
</dbReference>
<dbReference type="Proteomes" id="UP001055712">
    <property type="component" value="Unassembled WGS sequence"/>
</dbReference>
<sequence length="369" mass="38606">MSTYWRSLLNSARVFGAQRPATLLLSGAAVGAGVWVAQAEWRRQQQRPLQAASGAAESAPLASTNGLAVAGQDDERQQPFVPRFVLHAGAGMIPHPAKADRGGEDAFFVCERGTCMGVADGVGGWAEVGVDPGLYSRELMTHAKQASATCDPGPHAPQHLMEVAYVSTRARGSSTCCILCLENERLHASNLGDSGFMVVRSGELMFMSPQQQHEFNFPYQIGSPDSMSDTPQVAQRFSIDVRQGDIVVAATDGLFDNVYPDEAASLVAASKERGETAQVAAATLAQFARVRAADPTHLSPFAYGAQQLGYRFFGGKMDDITVLVAYVEPVAGNDKAQAEAAAPHPAGAGSNGGGADSSSSSSGGGTSKL</sequence>
<feature type="region of interest" description="Disordered" evidence="2">
    <location>
        <begin position="335"/>
        <end position="369"/>
    </location>
</feature>